<proteinExistence type="predicted"/>
<dbReference type="OrthoDB" id="6362496at2759"/>
<dbReference type="InParanoid" id="A0A7R8YY63"/>
<dbReference type="AlphaFoldDB" id="A0A7R8YY63"/>
<protein>
    <submittedName>
        <fullName evidence="1">Uncharacterized protein</fullName>
    </submittedName>
</protein>
<sequence>MTVKDDFSDSYESPSGQRSQEEENLVIFCKQMLKTRVFKGSYQERRYVESLQGYRDLIVLDSCEHELKNDLKYIHHRISNFYRNPELWLGVTLPDMVGAPAGTCIWTDVEGNPFGKYWFQIRTIRFRTNEVYIKVKPLRSVSGDALSTGNVGSQAENDHNISMEGLTKENIVNLLLSWKRAISTGLMNFLWNDINRENIVAAIRCFFDTTFRRGALAFTHGYADYLEDNRTVRQSYRWLLYPHSYDLA</sequence>
<dbReference type="Proteomes" id="UP000594454">
    <property type="component" value="Chromosome 4"/>
</dbReference>
<reference evidence="1 2" key="1">
    <citation type="submission" date="2020-11" db="EMBL/GenBank/DDBJ databases">
        <authorList>
            <person name="Wallbank WR R."/>
            <person name="Pardo Diaz C."/>
            <person name="Kozak K."/>
            <person name="Martin S."/>
            <person name="Jiggins C."/>
            <person name="Moest M."/>
            <person name="Warren A I."/>
            <person name="Generalovic N T."/>
            <person name="Byers J.R.P. K."/>
            <person name="Montejo-Kovacevich G."/>
            <person name="Yen C E."/>
        </authorList>
    </citation>
    <scope>NUCLEOTIDE SEQUENCE [LARGE SCALE GENOMIC DNA]</scope>
</reference>
<dbReference type="EMBL" id="LR899012">
    <property type="protein sequence ID" value="CAD7088637.1"/>
    <property type="molecule type" value="Genomic_DNA"/>
</dbReference>
<keyword evidence="2" id="KW-1185">Reference proteome</keyword>
<evidence type="ECO:0000313" key="2">
    <source>
        <dbReference type="Proteomes" id="UP000594454"/>
    </source>
</evidence>
<gene>
    <name evidence="1" type="ORF">HERILL_LOCUS11243</name>
</gene>
<evidence type="ECO:0000313" key="1">
    <source>
        <dbReference type="EMBL" id="CAD7088637.1"/>
    </source>
</evidence>
<accession>A0A7R8YY63</accession>
<name>A0A7R8YY63_HERIL</name>
<organism evidence="1 2">
    <name type="scientific">Hermetia illucens</name>
    <name type="common">Black soldier fly</name>
    <dbReference type="NCBI Taxonomy" id="343691"/>
    <lineage>
        <taxon>Eukaryota</taxon>
        <taxon>Metazoa</taxon>
        <taxon>Ecdysozoa</taxon>
        <taxon>Arthropoda</taxon>
        <taxon>Hexapoda</taxon>
        <taxon>Insecta</taxon>
        <taxon>Pterygota</taxon>
        <taxon>Neoptera</taxon>
        <taxon>Endopterygota</taxon>
        <taxon>Diptera</taxon>
        <taxon>Brachycera</taxon>
        <taxon>Stratiomyomorpha</taxon>
        <taxon>Stratiomyidae</taxon>
        <taxon>Hermetiinae</taxon>
        <taxon>Hermetia</taxon>
    </lineage>
</organism>